<evidence type="ECO:0000313" key="2">
    <source>
        <dbReference type="EMBL" id="QBH85195.1"/>
    </source>
</evidence>
<feature type="region of interest" description="Disordered" evidence="1">
    <location>
        <begin position="1"/>
        <end position="89"/>
    </location>
</feature>
<feature type="compositionally biased region" description="Basic and acidic residues" evidence="1">
    <location>
        <begin position="64"/>
        <end position="78"/>
    </location>
</feature>
<organismHost>
    <name type="scientific">Homo sapiens</name>
    <name type="common">Human</name>
    <dbReference type="NCBI Taxonomy" id="9606"/>
</organismHost>
<accession>A0A481TY74</accession>
<dbReference type="EMBL" id="MH790660">
    <property type="protein sequence ID" value="QBH85195.1"/>
    <property type="molecule type" value="Genomic_DNA"/>
</dbReference>
<feature type="region of interest" description="Disordered" evidence="1">
    <location>
        <begin position="109"/>
        <end position="150"/>
    </location>
</feature>
<sequence>MAPTQARRGRPSSPSSPPRQCSPLPPATPGLSPRHIPHPGPDGALGEAAKGPGPALISARKTKKEGEGGWKGRRRNPEPHTTAILVGGGGHTTPFIYFFNTTHPACPGAVRRSATTRRRQGNPKPYGGLWGPRKAERGLGLASPVWRSRK</sequence>
<proteinExistence type="predicted"/>
<evidence type="ECO:0000256" key="1">
    <source>
        <dbReference type="SAM" id="MobiDB-lite"/>
    </source>
</evidence>
<reference evidence="2" key="1">
    <citation type="submission" date="2018-08" db="EMBL/GenBank/DDBJ databases">
        <title>HSV2 whole genome sequences from clinical isolates.</title>
        <authorList>
            <person name="Roychoudhury P."/>
            <person name="Greninger A.L."/>
            <person name="Jerome K.R."/>
            <person name="Johnston C."/>
            <person name="Wald A."/>
            <person name="Xie H."/>
        </authorList>
    </citation>
    <scope>NUCLEOTIDE SEQUENCE</scope>
    <source>
        <strain evidence="2">2008-483</strain>
    </source>
</reference>
<name>A0A481TY74_HHV2</name>
<protein>
    <submittedName>
        <fullName evidence="2">Uncharacterized protein</fullName>
    </submittedName>
</protein>
<organism evidence="2">
    <name type="scientific">Human herpesvirus 2</name>
    <name type="common">HHV-2</name>
    <name type="synonym">Human herpes simplex virus 2</name>
    <dbReference type="NCBI Taxonomy" id="10310"/>
    <lineage>
        <taxon>Viruses</taxon>
        <taxon>Duplodnaviria</taxon>
        <taxon>Heunggongvirae</taxon>
        <taxon>Peploviricota</taxon>
        <taxon>Herviviricetes</taxon>
        <taxon>Herpesvirales</taxon>
        <taxon>Orthoherpesviridae</taxon>
        <taxon>Alphaherpesvirinae</taxon>
        <taxon>Simplexvirus</taxon>
        <taxon>Simplexvirus humanalpha2</taxon>
    </lineage>
</organism>